<gene>
    <name evidence="2" type="ORF">NKR19_g1651</name>
</gene>
<feature type="region of interest" description="Disordered" evidence="1">
    <location>
        <begin position="107"/>
        <end position="142"/>
    </location>
</feature>
<evidence type="ECO:0000313" key="2">
    <source>
        <dbReference type="EMBL" id="KAJ9162130.1"/>
    </source>
</evidence>
<evidence type="ECO:0000256" key="1">
    <source>
        <dbReference type="SAM" id="MobiDB-lite"/>
    </source>
</evidence>
<organism evidence="2 3">
    <name type="scientific">Coniochaeta hoffmannii</name>
    <dbReference type="NCBI Taxonomy" id="91930"/>
    <lineage>
        <taxon>Eukaryota</taxon>
        <taxon>Fungi</taxon>
        <taxon>Dikarya</taxon>
        <taxon>Ascomycota</taxon>
        <taxon>Pezizomycotina</taxon>
        <taxon>Sordariomycetes</taxon>
        <taxon>Sordariomycetidae</taxon>
        <taxon>Coniochaetales</taxon>
        <taxon>Coniochaetaceae</taxon>
        <taxon>Coniochaeta</taxon>
    </lineage>
</organism>
<accession>A0AA38SC96</accession>
<dbReference type="AlphaFoldDB" id="A0AA38SC96"/>
<name>A0AA38SC96_9PEZI</name>
<keyword evidence="3" id="KW-1185">Reference proteome</keyword>
<proteinExistence type="predicted"/>
<dbReference type="EMBL" id="JANBVN010000015">
    <property type="protein sequence ID" value="KAJ9162130.1"/>
    <property type="molecule type" value="Genomic_DNA"/>
</dbReference>
<comment type="caution">
    <text evidence="2">The sequence shown here is derived from an EMBL/GenBank/DDBJ whole genome shotgun (WGS) entry which is preliminary data.</text>
</comment>
<reference evidence="2" key="1">
    <citation type="submission" date="2022-07" db="EMBL/GenBank/DDBJ databases">
        <title>Fungi with potential for degradation of polypropylene.</title>
        <authorList>
            <person name="Gostincar C."/>
        </authorList>
    </citation>
    <scope>NUCLEOTIDE SEQUENCE</scope>
    <source>
        <strain evidence="2">EXF-13287</strain>
    </source>
</reference>
<feature type="region of interest" description="Disordered" evidence="1">
    <location>
        <begin position="177"/>
        <end position="217"/>
    </location>
</feature>
<feature type="compositionally biased region" description="Basic and acidic residues" evidence="1">
    <location>
        <begin position="188"/>
        <end position="212"/>
    </location>
</feature>
<dbReference type="Proteomes" id="UP001174691">
    <property type="component" value="Unassembled WGS sequence"/>
</dbReference>
<evidence type="ECO:0000313" key="3">
    <source>
        <dbReference type="Proteomes" id="UP001174691"/>
    </source>
</evidence>
<feature type="region of interest" description="Disordered" evidence="1">
    <location>
        <begin position="229"/>
        <end position="252"/>
    </location>
</feature>
<sequence>MDLPRTLSVFSCIVASLQLWWPQPPNSAERFVKLAADRGDLFQYINDIATLKRDEDLWMGRVERTTPEFPSIRSTVWQDIPAIKLPNTAAQLPGPFAQLPSLRRESALAAQPTPTQEPARATELAPGRPLTAGPQATLGPQPTPAPQLADFELRTLADPIPCDNNVSATPGIQFQQLAHDSSPNRSGDLLHRRTRADEYRVKKNRSPRKEAIEPPEDFAVEKFIESILNTGGGEDSVEQSEPQQTRLLQRPARRSSAIFSSFAALDPSAEA</sequence>
<protein>
    <submittedName>
        <fullName evidence="2">Uncharacterized protein</fullName>
    </submittedName>
</protein>